<evidence type="ECO:0000256" key="2">
    <source>
        <dbReference type="ARBA" id="ARBA00004141"/>
    </source>
</evidence>
<evidence type="ECO:0000256" key="12">
    <source>
        <dbReference type="ARBA" id="ARBA00023008"/>
    </source>
</evidence>
<evidence type="ECO:0000256" key="5">
    <source>
        <dbReference type="ARBA" id="ARBA00022448"/>
    </source>
</evidence>
<evidence type="ECO:0000256" key="6">
    <source>
        <dbReference type="ARBA" id="ARBA00022660"/>
    </source>
</evidence>
<dbReference type="PROSITE" id="PS50999">
    <property type="entry name" value="COX2_TM"/>
    <property type="match status" value="1"/>
</dbReference>
<evidence type="ECO:0000256" key="4">
    <source>
        <dbReference type="ARBA" id="ARBA00012949"/>
    </source>
</evidence>
<keyword evidence="8" id="KW-0479">Metal-binding</keyword>
<reference evidence="21" key="1">
    <citation type="journal article" date="2020" name="Sci. Rep.">
        <title>Organelle inheritance and genome architecture variation in isogamous brown algae.</title>
        <authorList>
            <person name="Choi J.W."/>
            <person name="Graf L."/>
            <person name="Peters A.F."/>
            <person name="Cock J.M."/>
            <person name="Nishitsuji K."/>
            <person name="Arimoto A."/>
            <person name="Shoguchi E."/>
            <person name="Nagasato C."/>
            <person name="Choi C.G."/>
            <person name="Yoon H.S."/>
        </authorList>
    </citation>
    <scope>NUCLEOTIDE SEQUENCE</scope>
</reference>
<evidence type="ECO:0000256" key="15">
    <source>
        <dbReference type="ARBA" id="ARBA00049512"/>
    </source>
</evidence>
<dbReference type="InterPro" id="IPR001505">
    <property type="entry name" value="Copper_CuA"/>
</dbReference>
<dbReference type="PRINTS" id="PR01166">
    <property type="entry name" value="CYCOXIDASEII"/>
</dbReference>
<dbReference type="PANTHER" id="PTHR22888">
    <property type="entry name" value="CYTOCHROME C OXIDASE, SUBUNIT II"/>
    <property type="match status" value="1"/>
</dbReference>
<dbReference type="SUPFAM" id="SSF81464">
    <property type="entry name" value="Cytochrome c oxidase subunit II-like, transmembrane region"/>
    <property type="match status" value="1"/>
</dbReference>
<accession>A0A3G5FPR2</accession>
<comment type="subcellular location">
    <subcellularLocation>
        <location evidence="2">Membrane</location>
        <topology evidence="2">Multi-pass membrane protein</topology>
    </subcellularLocation>
</comment>
<dbReference type="EMBL" id="MG488292">
    <property type="protein sequence ID" value="AYW52570.1"/>
    <property type="molecule type" value="Genomic_DNA"/>
</dbReference>
<feature type="domain" description="Cytochrome oxidase subunit II copper A binding" evidence="19">
    <location>
        <begin position="1180"/>
        <end position="1328"/>
    </location>
</feature>
<keyword evidence="12" id="KW-0186">Copper</keyword>
<keyword evidence="11 18" id="KW-1133">Transmembrane helix</keyword>
<feature type="compositionally biased region" description="Basic and acidic residues" evidence="17">
    <location>
        <begin position="323"/>
        <end position="339"/>
    </location>
</feature>
<keyword evidence="10" id="KW-0249">Electron transport</keyword>
<dbReference type="GO" id="GO:0004129">
    <property type="term" value="F:cytochrome-c oxidase activity"/>
    <property type="evidence" value="ECO:0007669"/>
    <property type="project" value="UniProtKB-EC"/>
</dbReference>
<evidence type="ECO:0000256" key="3">
    <source>
        <dbReference type="ARBA" id="ARBA00007866"/>
    </source>
</evidence>
<dbReference type="InterPro" id="IPR011759">
    <property type="entry name" value="Cyt_c_oxidase_su2_TM_dom"/>
</dbReference>
<dbReference type="PROSITE" id="PS50857">
    <property type="entry name" value="COX2_CUA"/>
    <property type="match status" value="2"/>
</dbReference>
<feature type="region of interest" description="Disordered" evidence="17">
    <location>
        <begin position="323"/>
        <end position="387"/>
    </location>
</feature>
<feature type="compositionally biased region" description="Acidic residues" evidence="17">
    <location>
        <begin position="340"/>
        <end position="352"/>
    </location>
</feature>
<dbReference type="Gene3D" id="1.10.287.90">
    <property type="match status" value="1"/>
</dbReference>
<keyword evidence="6" id="KW-0679">Respiratory chain</keyword>
<evidence type="ECO:0000256" key="18">
    <source>
        <dbReference type="SAM" id="Phobius"/>
    </source>
</evidence>
<feature type="transmembrane region" description="Helical" evidence="18">
    <location>
        <begin position="59"/>
        <end position="83"/>
    </location>
</feature>
<keyword evidence="7 18" id="KW-0812">Transmembrane</keyword>
<dbReference type="CDD" id="cd13912">
    <property type="entry name" value="CcO_II_C"/>
    <property type="match status" value="1"/>
</dbReference>
<geneLocation type="mitochondrion" evidence="21"/>
<dbReference type="EC" id="7.1.1.9" evidence="4"/>
<dbReference type="SUPFAM" id="SSF49503">
    <property type="entry name" value="Cupredoxins"/>
    <property type="match status" value="2"/>
</dbReference>
<sequence>MKNKIKIIFKSIPFFFFFLSKLSLTILFVMSGLPTLAYMDASHPWQVGFQDPATPIMEGIILFNGLLMTFMILIACLVGWLLYKSLSLFDESVHVNSTSFTHSTLLEVVWTIVPAVILMIISIPSYNLLYAMDEVIDPSLTIKVVGHQWYWSYECSDFEVSPQVEKENAENLKLFTTAKKKLRNWSDLIECAHTETDLGEKQTQMTAMKELLDFLDKTVLTKISREEIAHINTRLFIIKMLISMNEGRKEFHGPIEEFTSGEFVDILSSVKDELKEGSLIPEQQELIINMLKTFKQYLRITEDLEPGVVDQELMNSLESLKDELKKGSDDESDGGKEPDGGNEPDDESDGGNESDGGKEPDGGNEPDDESDGGNESDGYSSDNRSLVGDLSDNKSLVADLMDFDESLPSWKWCELISAEDKYNLDDANLERALGDFFNSERRCNNAAAVLEDNNIPFVENLKSLVQDNISFKKAEELADLSEDKLIDIQLIEHKLRLTRSERNSLNSEFAWNSTKAGLNFAKYEFKVVSDELKNAELYSRRAHIDLDAANANAGAAEYFQADAARGVTEPEFVRGTWLIHKGFDSWHRFLELALKRVSEGDRLLFLEADEKINGINSILGKAQRNLTPEELARSNSIADNARSQFLAMEREGVPATKEYVRGKVIVDNAKSELKTFQEIADRADIRLNKAQVAYDEAKSILNRAQAKFSAADVVFKNAKAKLTGSALLSEPIANKAKLNAVQLKADNLTKDFEKAIADAKLAKTELLVAEKRLKKVKTNLEATQKVFDNTGLLEIHTVKGKPTKEYYDNYEWEIRREDLAFVEAQLKTDTAELKAAKNRFDVAVKNLNEIGCNMLDAEMIRDKVLIEYIKANNNFDPTLLENTSDSLCDARSPLLKLLYEAALKGYMIDCSSSSKDFVNSCEAWLLKAKADAEKSGSIHRCYKGLTPDELKRLLDFYSKKCLEGANEEYKEADVNFKKTISVLLEAEMLLREAELYLETPKVDLHPYFGELKEMHKTAFDDVVKRKNEYYALKEKFSPLDIKLSPGLLQLKSYKGLLNARSELENAKWVCARIAKTLDLPLSDNIKPFNVQFFHLKSLKSGKPCTDNDNSNLTGTNEEGGSDDDKKKKISYSPTGLKKEILNTFSELLKGINKTESESVLTLLHKSFALMVTEEVEKIQDLKDQISLAKAEISYVLNKADDDEKEVERINFDSYLIGDDDLVIPEASGTGKAGTVFRLLEVDNRLFVPINTHIRVLVTSADVLHSWAVPSLGVKVDACPGRLNQVFLFVKREGVFYGQCSELCGVNHGFMPIVVQAVSQDEYLTWVGKRLCS</sequence>
<dbReference type="Gene3D" id="2.60.40.420">
    <property type="entry name" value="Cupredoxins - blue copper proteins"/>
    <property type="match status" value="1"/>
</dbReference>
<evidence type="ECO:0000259" key="19">
    <source>
        <dbReference type="PROSITE" id="PS50857"/>
    </source>
</evidence>
<keyword evidence="16" id="KW-0175">Coiled coil</keyword>
<dbReference type="InterPro" id="IPR002429">
    <property type="entry name" value="CcO_II-like_C"/>
</dbReference>
<evidence type="ECO:0000256" key="17">
    <source>
        <dbReference type="SAM" id="MobiDB-lite"/>
    </source>
</evidence>
<dbReference type="InterPro" id="IPR034210">
    <property type="entry name" value="CcO_II_C"/>
</dbReference>
<organism evidence="21">
    <name type="scientific">Cladosiphon okamuranus</name>
    <dbReference type="NCBI Taxonomy" id="309737"/>
    <lineage>
        <taxon>Eukaryota</taxon>
        <taxon>Sar</taxon>
        <taxon>Stramenopiles</taxon>
        <taxon>Ochrophyta</taxon>
        <taxon>PX clade</taxon>
        <taxon>Phaeophyceae</taxon>
        <taxon>Ectocarpales</taxon>
        <taxon>Chordariaceae</taxon>
        <taxon>Cladosiphon</taxon>
    </lineage>
</organism>
<evidence type="ECO:0000256" key="1">
    <source>
        <dbReference type="ARBA" id="ARBA00001935"/>
    </source>
</evidence>
<evidence type="ECO:0000256" key="11">
    <source>
        <dbReference type="ARBA" id="ARBA00022989"/>
    </source>
</evidence>
<dbReference type="Pfam" id="PF02790">
    <property type="entry name" value="COX2_TM"/>
    <property type="match status" value="1"/>
</dbReference>
<dbReference type="GO" id="GO:0016020">
    <property type="term" value="C:membrane"/>
    <property type="evidence" value="ECO:0007669"/>
    <property type="project" value="UniProtKB-SubCell"/>
</dbReference>
<dbReference type="InterPro" id="IPR008972">
    <property type="entry name" value="Cupredoxin"/>
</dbReference>
<feature type="compositionally biased region" description="Polar residues" evidence="17">
    <location>
        <begin position="1106"/>
        <end position="1118"/>
    </location>
</feature>
<comment type="similarity">
    <text evidence="3">Belongs to the cytochrome c oxidase subunit 2 family.</text>
</comment>
<evidence type="ECO:0000313" key="21">
    <source>
        <dbReference type="EMBL" id="AYW52570.1"/>
    </source>
</evidence>
<name>A0A3G5FPR2_9PHAE</name>
<evidence type="ECO:0000256" key="14">
    <source>
        <dbReference type="ARBA" id="ARBA00031389"/>
    </source>
</evidence>
<dbReference type="RefSeq" id="YP_009549856.1">
    <property type="nucleotide sequence ID" value="NC_040224.1"/>
</dbReference>
<evidence type="ECO:0000259" key="20">
    <source>
        <dbReference type="PROSITE" id="PS50999"/>
    </source>
</evidence>
<feature type="coiled-coil region" evidence="16">
    <location>
        <begin position="738"/>
        <end position="786"/>
    </location>
</feature>
<feature type="coiled-coil region" evidence="16">
    <location>
        <begin position="666"/>
        <end position="707"/>
    </location>
</feature>
<evidence type="ECO:0000256" key="8">
    <source>
        <dbReference type="ARBA" id="ARBA00022723"/>
    </source>
</evidence>
<evidence type="ECO:0000256" key="13">
    <source>
        <dbReference type="ARBA" id="ARBA00023136"/>
    </source>
</evidence>
<evidence type="ECO:0000256" key="7">
    <source>
        <dbReference type="ARBA" id="ARBA00022692"/>
    </source>
</evidence>
<dbReference type="PROSITE" id="PS00078">
    <property type="entry name" value="COX2"/>
    <property type="match status" value="1"/>
</dbReference>
<dbReference type="GO" id="GO:0005507">
    <property type="term" value="F:copper ion binding"/>
    <property type="evidence" value="ECO:0007669"/>
    <property type="project" value="InterPro"/>
</dbReference>
<comment type="catalytic activity">
    <reaction evidence="15">
        <text>4 Fe(II)-[cytochrome c] + O2 + 8 H(+)(in) = 4 Fe(III)-[cytochrome c] + 2 H2O + 4 H(+)(out)</text>
        <dbReference type="Rhea" id="RHEA:11436"/>
        <dbReference type="Rhea" id="RHEA-COMP:10350"/>
        <dbReference type="Rhea" id="RHEA-COMP:14399"/>
        <dbReference type="ChEBI" id="CHEBI:15377"/>
        <dbReference type="ChEBI" id="CHEBI:15378"/>
        <dbReference type="ChEBI" id="CHEBI:15379"/>
        <dbReference type="ChEBI" id="CHEBI:29033"/>
        <dbReference type="ChEBI" id="CHEBI:29034"/>
        <dbReference type="EC" id="7.1.1.9"/>
    </reaction>
    <physiologicalReaction direction="left-to-right" evidence="15">
        <dbReference type="Rhea" id="RHEA:11437"/>
    </physiologicalReaction>
</comment>
<keyword evidence="5" id="KW-0813">Transport</keyword>
<feature type="region of interest" description="Disordered" evidence="17">
    <location>
        <begin position="1104"/>
        <end position="1128"/>
    </location>
</feature>
<comment type="cofactor">
    <cofactor evidence="1">
        <name>Cu cation</name>
        <dbReference type="ChEBI" id="CHEBI:23378"/>
    </cofactor>
</comment>
<dbReference type="GO" id="GO:0042773">
    <property type="term" value="P:ATP synthesis coupled electron transport"/>
    <property type="evidence" value="ECO:0007669"/>
    <property type="project" value="TreeGrafter"/>
</dbReference>
<proteinExistence type="inferred from homology"/>
<keyword evidence="9" id="KW-1278">Translocase</keyword>
<feature type="transmembrane region" description="Helical" evidence="18">
    <location>
        <begin position="12"/>
        <end position="39"/>
    </location>
</feature>
<feature type="compositionally biased region" description="Acidic residues" evidence="17">
    <location>
        <begin position="362"/>
        <end position="374"/>
    </location>
</feature>
<dbReference type="InterPro" id="IPR036257">
    <property type="entry name" value="Cyt_c_oxidase_su2_TM_sf"/>
</dbReference>
<feature type="transmembrane region" description="Helical" evidence="18">
    <location>
        <begin position="104"/>
        <end position="126"/>
    </location>
</feature>
<protein>
    <recommendedName>
        <fullName evidence="4">cytochrome-c oxidase</fullName>
        <ecNumber evidence="4">7.1.1.9</ecNumber>
    </recommendedName>
    <alternativeName>
        <fullName evidence="14">Cytochrome c oxidase polypeptide II</fullName>
    </alternativeName>
</protein>
<dbReference type="Pfam" id="PF00116">
    <property type="entry name" value="COX2"/>
    <property type="match status" value="1"/>
</dbReference>
<evidence type="ECO:0000256" key="9">
    <source>
        <dbReference type="ARBA" id="ARBA00022967"/>
    </source>
</evidence>
<keyword evidence="13 18" id="KW-0472">Membrane</keyword>
<dbReference type="InterPro" id="IPR045187">
    <property type="entry name" value="CcO_II"/>
</dbReference>
<feature type="domain" description="Cytochrome oxidase subunit II transmembrane region profile" evidence="20">
    <location>
        <begin position="41"/>
        <end position="136"/>
    </location>
</feature>
<gene>
    <name evidence="21" type="primary">cox2</name>
    <name evidence="21" type="ORF">Cloka_001</name>
</gene>
<dbReference type="GeneID" id="38748166"/>
<evidence type="ECO:0000256" key="16">
    <source>
        <dbReference type="SAM" id="Coils"/>
    </source>
</evidence>
<evidence type="ECO:0000256" key="10">
    <source>
        <dbReference type="ARBA" id="ARBA00022982"/>
    </source>
</evidence>
<keyword evidence="21" id="KW-0496">Mitochondrion</keyword>
<feature type="domain" description="Cytochrome oxidase subunit II copper A binding" evidence="19">
    <location>
        <begin position="137"/>
        <end position="257"/>
    </location>
</feature>
<dbReference type="PANTHER" id="PTHR22888:SF9">
    <property type="entry name" value="CYTOCHROME C OXIDASE SUBUNIT 2"/>
    <property type="match status" value="1"/>
</dbReference>